<dbReference type="OrthoDB" id="2051at2157"/>
<dbReference type="KEGG" id="nid:NPIRD3C_1765"/>
<protein>
    <submittedName>
        <fullName evidence="1">Uncharacterized protein</fullName>
    </submittedName>
</protein>
<dbReference type="EMBL" id="CP010868">
    <property type="protein sequence ID" value="AJM92977.1"/>
    <property type="molecule type" value="Genomic_DNA"/>
</dbReference>
<reference evidence="1 2" key="3">
    <citation type="journal article" date="2019" name="Int. J. Syst. Evol. Microbiol.">
        <title>Nitrosopumilus adriaticus sp. nov. and Nitrosopumilus piranensis sp. nov., two ammonia-oxidizing archaea from the Adriatic Sea and members of the class Nitrososphaeria.</title>
        <authorList>
            <person name="Bayer B."/>
            <person name="Vojvoda J."/>
            <person name="Reinthaler T."/>
            <person name="Reyes C."/>
            <person name="Pinto M."/>
            <person name="Herndl G.J."/>
        </authorList>
    </citation>
    <scope>NUCLEOTIDE SEQUENCE [LARGE SCALE GENOMIC DNA]</scope>
    <source>
        <strain evidence="1 2">D3C</strain>
    </source>
</reference>
<dbReference type="PATRIC" id="fig|1582439.9.peg.1820"/>
<accession>A0A0C5CCS5</accession>
<name>A0A0C5CCS5_9ARCH</name>
<organism evidence="1 2">
    <name type="scientific">Nitrosopumilus piranensis</name>
    <dbReference type="NCBI Taxonomy" id="1582439"/>
    <lineage>
        <taxon>Archaea</taxon>
        <taxon>Nitrososphaerota</taxon>
        <taxon>Nitrososphaeria</taxon>
        <taxon>Nitrosopumilales</taxon>
        <taxon>Nitrosopumilaceae</taxon>
        <taxon>Nitrosopumilus</taxon>
    </lineage>
</organism>
<dbReference type="Proteomes" id="UP000032027">
    <property type="component" value="Chromosome"/>
</dbReference>
<keyword evidence="2" id="KW-1185">Reference proteome</keyword>
<reference evidence="2" key="1">
    <citation type="submission" date="2015-02" db="EMBL/GenBank/DDBJ databases">
        <title>Characterization of two novel Thaumarchaeota isolated from the Northern Adriatic Sea.</title>
        <authorList>
            <person name="Bayer B."/>
            <person name="Vojvoda J."/>
            <person name="Offre P."/>
            <person name="Srivastava A."/>
            <person name="Elisabeth N."/>
            <person name="Garcia J.A.L."/>
            <person name="Schleper C."/>
            <person name="Herndl G.J."/>
        </authorList>
    </citation>
    <scope>NUCLEOTIDE SEQUENCE [LARGE SCALE GENOMIC DNA]</scope>
    <source>
        <strain evidence="2">D3C</strain>
    </source>
</reference>
<dbReference type="STRING" id="1582439.NPIRD3C_1765"/>
<dbReference type="HOGENOM" id="CLU_2140093_0_0_2"/>
<dbReference type="GeneID" id="41600864"/>
<reference evidence="1 2" key="2">
    <citation type="journal article" date="2016" name="ISME J.">
        <title>Physiological and genomic characterization of two novel marine thaumarchaeal strains indicates niche differentiation.</title>
        <authorList>
            <person name="Bayer B."/>
            <person name="Vojvoda J."/>
            <person name="Offre P."/>
            <person name="Alves R.J."/>
            <person name="Elisabeth N.H."/>
            <person name="Garcia J.A."/>
            <person name="Volland J.M."/>
            <person name="Srivastava A."/>
            <person name="Schleper C."/>
            <person name="Herndl G.J."/>
        </authorList>
    </citation>
    <scope>NUCLEOTIDE SEQUENCE [LARGE SCALE GENOMIC DNA]</scope>
    <source>
        <strain evidence="1 2">D3C</strain>
    </source>
</reference>
<proteinExistence type="predicted"/>
<sequence length="112" mass="13134">MNSSIDSQKTLEVIERMKLAKIGEYKKWESIIKKIKNDVPLNQGELEYYTNLTRIYKDSTITSRSKVYHTKLSEEDEKPPCKKCGEDSAFYCNMNDQYFCTKHVVGHDENEI</sequence>
<dbReference type="AlphaFoldDB" id="A0A0C5CCS5"/>
<gene>
    <name evidence="1" type="ORF">NPIRD3C_1765</name>
</gene>
<evidence type="ECO:0000313" key="2">
    <source>
        <dbReference type="Proteomes" id="UP000032027"/>
    </source>
</evidence>
<evidence type="ECO:0000313" key="1">
    <source>
        <dbReference type="EMBL" id="AJM92977.1"/>
    </source>
</evidence>
<dbReference type="RefSeq" id="WP_148703722.1">
    <property type="nucleotide sequence ID" value="NZ_CP010868.1"/>
</dbReference>